<dbReference type="PANTHER" id="PTHR37174:SF2">
    <property type="entry name" value="FORKHEAD-ASSOCIATED DOMAIN PROTEIN"/>
    <property type="match status" value="1"/>
</dbReference>
<gene>
    <name evidence="3" type="ORF">L484_021381</name>
</gene>
<name>W9RSZ6_9ROSA</name>
<protein>
    <submittedName>
        <fullName evidence="3">Uncharacterized protein</fullName>
    </submittedName>
</protein>
<feature type="coiled-coil region" evidence="1">
    <location>
        <begin position="23"/>
        <end position="118"/>
    </location>
</feature>
<sequence>MLLNSGGGSVMAVACKPWWRLTCLASNSNAEQLRAQLDQLQSEADIARAKANNARMRLLRLSEAAENLKRQAAISVRTGKEDAARELLFQKKKVMEALEKSKNRIEFLDQLSTKLNQAISLKERQLIGNVVMDLEVVSEDASTPIRIVSPTLKATENVIGNEGFTSNDQKFSDDQELQSSTEDGEASLPVDQEQEDLEGSLPGTVSSEDEVMSGLKGITSFGGFLGHLDEQLNIIEAELVTVLRVSTLILDSEAKTKNFRVQQTLELLESIRGIRQRIANSRLAEVESK</sequence>
<feature type="region of interest" description="Disordered" evidence="2">
    <location>
        <begin position="159"/>
        <end position="203"/>
    </location>
</feature>
<dbReference type="PANTHER" id="PTHR37174">
    <property type="entry name" value="FORKHEAD-ASSOCIATED DOMAIN PROTEIN"/>
    <property type="match status" value="1"/>
</dbReference>
<accession>W9RSZ6</accession>
<dbReference type="eggNOG" id="ENOG502QVVD">
    <property type="taxonomic scope" value="Eukaryota"/>
</dbReference>
<evidence type="ECO:0000313" key="4">
    <source>
        <dbReference type="Proteomes" id="UP000030645"/>
    </source>
</evidence>
<keyword evidence="1" id="KW-0175">Coiled coil</keyword>
<evidence type="ECO:0000313" key="3">
    <source>
        <dbReference type="EMBL" id="EXB92397.1"/>
    </source>
</evidence>
<keyword evidence="4" id="KW-1185">Reference proteome</keyword>
<dbReference type="AlphaFoldDB" id="W9RSZ6"/>
<evidence type="ECO:0000256" key="1">
    <source>
        <dbReference type="SAM" id="Coils"/>
    </source>
</evidence>
<proteinExistence type="predicted"/>
<evidence type="ECO:0000256" key="2">
    <source>
        <dbReference type="SAM" id="MobiDB-lite"/>
    </source>
</evidence>
<dbReference type="EMBL" id="KE345061">
    <property type="protein sequence ID" value="EXB92397.1"/>
    <property type="molecule type" value="Genomic_DNA"/>
</dbReference>
<dbReference type="STRING" id="981085.W9RSZ6"/>
<reference evidence="4" key="1">
    <citation type="submission" date="2013-01" db="EMBL/GenBank/DDBJ databases">
        <title>Draft Genome Sequence of a Mulberry Tree, Morus notabilis C.K. Schneid.</title>
        <authorList>
            <person name="He N."/>
            <person name="Zhao S."/>
        </authorList>
    </citation>
    <scope>NUCLEOTIDE SEQUENCE</scope>
</reference>
<dbReference type="KEGG" id="mnt:21404240"/>
<organism evidence="3 4">
    <name type="scientific">Morus notabilis</name>
    <dbReference type="NCBI Taxonomy" id="981085"/>
    <lineage>
        <taxon>Eukaryota</taxon>
        <taxon>Viridiplantae</taxon>
        <taxon>Streptophyta</taxon>
        <taxon>Embryophyta</taxon>
        <taxon>Tracheophyta</taxon>
        <taxon>Spermatophyta</taxon>
        <taxon>Magnoliopsida</taxon>
        <taxon>eudicotyledons</taxon>
        <taxon>Gunneridae</taxon>
        <taxon>Pentapetalae</taxon>
        <taxon>rosids</taxon>
        <taxon>fabids</taxon>
        <taxon>Rosales</taxon>
        <taxon>Moraceae</taxon>
        <taxon>Moreae</taxon>
        <taxon>Morus</taxon>
    </lineage>
</organism>
<dbReference type="OrthoDB" id="772275at2759"/>
<dbReference type="Proteomes" id="UP000030645">
    <property type="component" value="Unassembled WGS sequence"/>
</dbReference>